<gene>
    <name evidence="1" type="ORF">UFOPK3495_00614</name>
    <name evidence="2" type="ORF">UFOPK4237_01113</name>
</gene>
<dbReference type="EMBL" id="CAFBMC010000023">
    <property type="protein sequence ID" value="CAB4894556.1"/>
    <property type="molecule type" value="Genomic_DNA"/>
</dbReference>
<reference evidence="2" key="1">
    <citation type="submission" date="2020-05" db="EMBL/GenBank/DDBJ databases">
        <authorList>
            <person name="Chiriac C."/>
            <person name="Salcher M."/>
            <person name="Ghai R."/>
            <person name="Kavagutti S V."/>
        </authorList>
    </citation>
    <scope>NUCLEOTIDE SEQUENCE</scope>
</reference>
<dbReference type="Gene3D" id="3.40.50.1820">
    <property type="entry name" value="alpha/beta hydrolase"/>
    <property type="match status" value="2"/>
</dbReference>
<dbReference type="GO" id="GO:0016042">
    <property type="term" value="P:lipid catabolic process"/>
    <property type="evidence" value="ECO:0007669"/>
    <property type="project" value="InterPro"/>
</dbReference>
<dbReference type="AlphaFoldDB" id="A0A6J7SGL2"/>
<accession>A0A6J7SGL2</accession>
<dbReference type="PANTHER" id="PTHR34853:SF1">
    <property type="entry name" value="LIPASE 5"/>
    <property type="match status" value="1"/>
</dbReference>
<dbReference type="InterPro" id="IPR005152">
    <property type="entry name" value="Lipase_secreted"/>
</dbReference>
<proteinExistence type="predicted"/>
<dbReference type="GO" id="GO:0004806">
    <property type="term" value="F:triacylglycerol lipase activity"/>
    <property type="evidence" value="ECO:0007669"/>
    <property type="project" value="InterPro"/>
</dbReference>
<protein>
    <submittedName>
        <fullName evidence="2">Unannotated protein</fullName>
    </submittedName>
</protein>
<evidence type="ECO:0000313" key="1">
    <source>
        <dbReference type="EMBL" id="CAB4894556.1"/>
    </source>
</evidence>
<organism evidence="2">
    <name type="scientific">freshwater metagenome</name>
    <dbReference type="NCBI Taxonomy" id="449393"/>
    <lineage>
        <taxon>unclassified sequences</taxon>
        <taxon>metagenomes</taxon>
        <taxon>ecological metagenomes</taxon>
    </lineage>
</organism>
<dbReference type="SUPFAM" id="SSF53474">
    <property type="entry name" value="alpha/beta-Hydrolases"/>
    <property type="match status" value="1"/>
</dbReference>
<evidence type="ECO:0000313" key="2">
    <source>
        <dbReference type="EMBL" id="CAB5040277.1"/>
    </source>
</evidence>
<sequence>MKKALLVLGAAVLSGVLLAIALIGANRHAANEAQAEVAPFYETPAVIPSTPGTLIRTEPLGVTVPGATTYRMLYSSQRPDGSMAVSSGMLFVPIAPAPAGGRPIVAWAHGTIGQGDSCAPSRSGNSLGDTANWLNQMISLGWVVTATDYTGLGTAGPNLYLVAKAEVSDVVNSVRAARQLPGINASNRYVVWGHSQGGHSSLWSGHLAPKLAPELKLLGVAAAAPAANLNLIVGAQWSGLIGWGIGPEVADSWPLVNPALKLQGVVSEAGINNVDSIAQECLSSKKLLVQLLVRKSLGQSFFEVNPINNPLWKAMGESETPPPLPASMPVFVGQSTADEVVLAWPNAILQNQWCKAGSTINTLWVGEVSHQLTAETIGPDVVRWINDRFAGRPALRTCDLAPPVSPPAGS</sequence>
<dbReference type="Pfam" id="PF03583">
    <property type="entry name" value="LIP"/>
    <property type="match status" value="1"/>
</dbReference>
<dbReference type="PIRSF" id="PIRSF029171">
    <property type="entry name" value="Esterase_LipA"/>
    <property type="match status" value="1"/>
</dbReference>
<name>A0A6J7SGL2_9ZZZZ</name>
<dbReference type="InterPro" id="IPR029058">
    <property type="entry name" value="AB_hydrolase_fold"/>
</dbReference>
<dbReference type="EMBL" id="CAFBPZ010000077">
    <property type="protein sequence ID" value="CAB5040277.1"/>
    <property type="molecule type" value="Genomic_DNA"/>
</dbReference>
<dbReference type="PANTHER" id="PTHR34853">
    <property type="match status" value="1"/>
</dbReference>